<dbReference type="Proteomes" id="UP000594014">
    <property type="component" value="Chromosome"/>
</dbReference>
<organism evidence="1 2">
    <name type="scientific">Anoxybacterium hadale</name>
    <dbReference type="NCBI Taxonomy" id="3408580"/>
    <lineage>
        <taxon>Bacteria</taxon>
        <taxon>Bacillati</taxon>
        <taxon>Bacillota</taxon>
        <taxon>Clostridia</taxon>
        <taxon>Peptostreptococcales</taxon>
        <taxon>Anaerovoracaceae</taxon>
        <taxon>Anoxybacterium</taxon>
    </lineage>
</organism>
<gene>
    <name evidence="1" type="primary">cobK</name>
    <name evidence="1" type="ORF">FRZ06_09620</name>
</gene>
<name>A0ACD1AAV0_9FIRM</name>
<protein>
    <submittedName>
        <fullName evidence="1">Precorrin-6A reductase</fullName>
        <ecNumber evidence="1">1.3.1.54</ecNumber>
    </submittedName>
</protein>
<evidence type="ECO:0000313" key="2">
    <source>
        <dbReference type="Proteomes" id="UP000594014"/>
    </source>
</evidence>
<sequence>MTKLLVFAGTTEGRTLLEALSRQLSRQTYENGLSVFACVATEYGKELLQDGLDGIHIHAGRLTQSEMTALMKEHCFDFVIDTTHPYARVVSESIRMACAESGCKYLRVVRAEGRTLEMERQNCLFFHSHETAANYLDENPGKVLMTIGSKELHHYTNIQDYQHRLFPRVLPMNGVLESCTALGFAGRQLILMQGPFTAEMNAAMIRQINARYLVTKDSGEAGGFNEKYEAAVETGAQLLVIGRAEAEEGLSLKDLVEFLDETCGLTVGDAFMPYSTQLLEASDETQQGDTENAVAEKQNERRTPEQQKQDTGSWFPFFTKISGKSITVVGAGKIAGRRIKTLMNFDCNVTVIAEEAHPEVIQLEEDHRLTLRRKCWETEDISSADYVLAATNDSSINHEIYLECKNRGIPVNVADDKDKSDFYFPGIIRKNGVTVGVTADGKDHGLAKRATRVIAQCLETHLE</sequence>
<dbReference type="EC" id="1.3.1.54" evidence="1"/>
<proteinExistence type="predicted"/>
<evidence type="ECO:0000313" key="1">
    <source>
        <dbReference type="EMBL" id="QOX63590.1"/>
    </source>
</evidence>
<accession>A0ACD1AAV0</accession>
<dbReference type="EMBL" id="CP042469">
    <property type="protein sequence ID" value="QOX63590.1"/>
    <property type="molecule type" value="Genomic_DNA"/>
</dbReference>
<keyword evidence="2" id="KW-1185">Reference proteome</keyword>
<keyword evidence="1" id="KW-0560">Oxidoreductase</keyword>
<reference evidence="1" key="1">
    <citation type="submission" date="2019-08" db="EMBL/GenBank/DDBJ databases">
        <title>Genome sequence of Clostridiales bacterium MT110.</title>
        <authorList>
            <person name="Cao J."/>
        </authorList>
    </citation>
    <scope>NUCLEOTIDE SEQUENCE</scope>
    <source>
        <strain evidence="1">MT110</strain>
    </source>
</reference>